<comment type="caution">
    <text evidence="1">The sequence shown here is derived from an EMBL/GenBank/DDBJ whole genome shotgun (WGS) entry which is preliminary data.</text>
</comment>
<dbReference type="AlphaFoldDB" id="A0A0F9ST00"/>
<dbReference type="EMBL" id="LAZR01000369">
    <property type="protein sequence ID" value="KKN72120.1"/>
    <property type="molecule type" value="Genomic_DNA"/>
</dbReference>
<accession>A0A0F9ST00</accession>
<reference evidence="1" key="1">
    <citation type="journal article" date="2015" name="Nature">
        <title>Complex archaea that bridge the gap between prokaryotes and eukaryotes.</title>
        <authorList>
            <person name="Spang A."/>
            <person name="Saw J.H."/>
            <person name="Jorgensen S.L."/>
            <person name="Zaremba-Niedzwiedzka K."/>
            <person name="Martijn J."/>
            <person name="Lind A.E."/>
            <person name="van Eijk R."/>
            <person name="Schleper C."/>
            <person name="Guy L."/>
            <person name="Ettema T.J."/>
        </authorList>
    </citation>
    <scope>NUCLEOTIDE SEQUENCE</scope>
</reference>
<name>A0A0F9ST00_9ZZZZ</name>
<evidence type="ECO:0000313" key="1">
    <source>
        <dbReference type="EMBL" id="KKN72120.1"/>
    </source>
</evidence>
<gene>
    <name evidence="1" type="ORF">LCGC14_0414060</name>
</gene>
<proteinExistence type="predicted"/>
<organism evidence="1">
    <name type="scientific">marine sediment metagenome</name>
    <dbReference type="NCBI Taxonomy" id="412755"/>
    <lineage>
        <taxon>unclassified sequences</taxon>
        <taxon>metagenomes</taxon>
        <taxon>ecological metagenomes</taxon>
    </lineage>
</organism>
<protein>
    <submittedName>
        <fullName evidence="1">Uncharacterized protein</fullName>
    </submittedName>
</protein>
<sequence>MLQLVNEELITILTAMEEFHTFQVDRGYNGLTDLEEEVVSKLTLYLVKEGKIHSNRDTDWRKKQNLKPE</sequence>